<dbReference type="RefSeq" id="WP_377183918.1">
    <property type="nucleotide sequence ID" value="NZ_JBHUOG010000002.1"/>
</dbReference>
<dbReference type="EMBL" id="JBHUOG010000002">
    <property type="protein sequence ID" value="MFD2794640.1"/>
    <property type="molecule type" value="Genomic_DNA"/>
</dbReference>
<gene>
    <name evidence="1" type="ORF">ACFS27_13870</name>
</gene>
<reference evidence="2" key="1">
    <citation type="journal article" date="2019" name="Int. J. Syst. Evol. Microbiol.">
        <title>The Global Catalogue of Microorganisms (GCM) 10K type strain sequencing project: providing services to taxonomists for standard genome sequencing and annotation.</title>
        <authorList>
            <consortium name="The Broad Institute Genomics Platform"/>
            <consortium name="The Broad Institute Genome Sequencing Center for Infectious Disease"/>
            <person name="Wu L."/>
            <person name="Ma J."/>
        </authorList>
    </citation>
    <scope>NUCLEOTIDE SEQUENCE [LARGE SCALE GENOMIC DNA]</scope>
    <source>
        <strain evidence="2">CCM 7044</strain>
    </source>
</reference>
<keyword evidence="2" id="KW-1185">Reference proteome</keyword>
<proteinExistence type="predicted"/>
<sequence length="103" mass="11323">MMATVIGKIRKERGVAGQFAYRVTFQYGEDLPFPVCACQKGRCRHAMTFIGNEFSESVYATLPGTGVDGNPIQVRVIDPERFGPRLTPSWVRAYIAGLGEPVA</sequence>
<organism evidence="1 2">
    <name type="scientific">Promicromonospora vindobonensis</name>
    <dbReference type="NCBI Taxonomy" id="195748"/>
    <lineage>
        <taxon>Bacteria</taxon>
        <taxon>Bacillati</taxon>
        <taxon>Actinomycetota</taxon>
        <taxon>Actinomycetes</taxon>
        <taxon>Micrococcales</taxon>
        <taxon>Promicromonosporaceae</taxon>
        <taxon>Promicromonospora</taxon>
    </lineage>
</organism>
<dbReference type="Proteomes" id="UP001597479">
    <property type="component" value="Unassembled WGS sequence"/>
</dbReference>
<name>A0ABW5VTP7_9MICO</name>
<comment type="caution">
    <text evidence="1">The sequence shown here is derived from an EMBL/GenBank/DDBJ whole genome shotgun (WGS) entry which is preliminary data.</text>
</comment>
<evidence type="ECO:0008006" key="3">
    <source>
        <dbReference type="Google" id="ProtNLM"/>
    </source>
</evidence>
<protein>
    <recommendedName>
        <fullName evidence="3">SWIM-type domain-containing protein</fullName>
    </recommendedName>
</protein>
<accession>A0ABW5VTP7</accession>
<evidence type="ECO:0000313" key="2">
    <source>
        <dbReference type="Proteomes" id="UP001597479"/>
    </source>
</evidence>
<evidence type="ECO:0000313" key="1">
    <source>
        <dbReference type="EMBL" id="MFD2794640.1"/>
    </source>
</evidence>